<evidence type="ECO:0000313" key="2">
    <source>
        <dbReference type="EMBL" id="GAA3547318.1"/>
    </source>
</evidence>
<dbReference type="RefSeq" id="WP_344838474.1">
    <property type="nucleotide sequence ID" value="NZ_BAABAA010000001.1"/>
</dbReference>
<proteinExistence type="predicted"/>
<keyword evidence="3" id="KW-1185">Reference proteome</keyword>
<dbReference type="CDD" id="cd06587">
    <property type="entry name" value="VOC"/>
    <property type="match status" value="1"/>
</dbReference>
<dbReference type="PANTHER" id="PTHR35908:SF1">
    <property type="entry name" value="CONSERVED PROTEIN"/>
    <property type="match status" value="1"/>
</dbReference>
<evidence type="ECO:0000259" key="1">
    <source>
        <dbReference type="PROSITE" id="PS51819"/>
    </source>
</evidence>
<name>A0ABP6W7U8_9ACTN</name>
<dbReference type="InterPro" id="IPR037523">
    <property type="entry name" value="VOC_core"/>
</dbReference>
<dbReference type="SUPFAM" id="SSF54593">
    <property type="entry name" value="Glyoxalase/Bleomycin resistance protein/Dihydroxybiphenyl dioxygenase"/>
    <property type="match status" value="1"/>
</dbReference>
<dbReference type="EMBL" id="BAABAA010000001">
    <property type="protein sequence ID" value="GAA3547318.1"/>
    <property type="molecule type" value="Genomic_DNA"/>
</dbReference>
<dbReference type="Gene3D" id="3.10.180.10">
    <property type="entry name" value="2,3-Dihydroxybiphenyl 1,2-Dioxygenase, domain 1"/>
    <property type="match status" value="1"/>
</dbReference>
<evidence type="ECO:0000313" key="3">
    <source>
        <dbReference type="Proteomes" id="UP001501222"/>
    </source>
</evidence>
<dbReference type="InterPro" id="IPR029068">
    <property type="entry name" value="Glyas_Bleomycin-R_OHBP_Dase"/>
</dbReference>
<dbReference type="Proteomes" id="UP001501222">
    <property type="component" value="Unassembled WGS sequence"/>
</dbReference>
<dbReference type="InterPro" id="IPR041581">
    <property type="entry name" value="Glyoxalase_6"/>
</dbReference>
<organism evidence="2 3">
    <name type="scientific">Kribbella ginsengisoli</name>
    <dbReference type="NCBI Taxonomy" id="363865"/>
    <lineage>
        <taxon>Bacteria</taxon>
        <taxon>Bacillati</taxon>
        <taxon>Actinomycetota</taxon>
        <taxon>Actinomycetes</taxon>
        <taxon>Propionibacteriales</taxon>
        <taxon>Kribbellaceae</taxon>
        <taxon>Kribbella</taxon>
    </lineage>
</organism>
<dbReference type="Pfam" id="PF18029">
    <property type="entry name" value="Glyoxalase_6"/>
    <property type="match status" value="1"/>
</dbReference>
<accession>A0ABP6W7U8</accession>
<sequence>MALRTKAHWFGVVLNSPDPKALAEFYQRLLGWTLYPSDDDSDFVSLAPSEEAGYNLAFQREDLYERPVWPAEAGKPQMQLHLDLEVDSLDEAVAHAVGCGAELPEFQPQERVRVMLDPDGHPFCLYLG</sequence>
<gene>
    <name evidence="2" type="ORF">GCM10022235_13790</name>
</gene>
<comment type="caution">
    <text evidence="2">The sequence shown here is derived from an EMBL/GenBank/DDBJ whole genome shotgun (WGS) entry which is preliminary data.</text>
</comment>
<dbReference type="PROSITE" id="PS51819">
    <property type="entry name" value="VOC"/>
    <property type="match status" value="1"/>
</dbReference>
<protein>
    <submittedName>
        <fullName evidence="2">VOC family protein</fullName>
    </submittedName>
</protein>
<dbReference type="PANTHER" id="PTHR35908">
    <property type="entry name" value="HYPOTHETICAL FUSION PROTEIN"/>
    <property type="match status" value="1"/>
</dbReference>
<feature type="domain" description="VOC" evidence="1">
    <location>
        <begin position="6"/>
        <end position="128"/>
    </location>
</feature>
<reference evidence="3" key="1">
    <citation type="journal article" date="2019" name="Int. J. Syst. Evol. Microbiol.">
        <title>The Global Catalogue of Microorganisms (GCM) 10K type strain sequencing project: providing services to taxonomists for standard genome sequencing and annotation.</title>
        <authorList>
            <consortium name="The Broad Institute Genomics Platform"/>
            <consortium name="The Broad Institute Genome Sequencing Center for Infectious Disease"/>
            <person name="Wu L."/>
            <person name="Ma J."/>
        </authorList>
    </citation>
    <scope>NUCLEOTIDE SEQUENCE [LARGE SCALE GENOMIC DNA]</scope>
    <source>
        <strain evidence="3">JCM 16928</strain>
    </source>
</reference>